<gene>
    <name evidence="2" type="ORF">DB30_06246</name>
</gene>
<evidence type="ECO:0000313" key="2">
    <source>
        <dbReference type="EMBL" id="KIG14864.1"/>
    </source>
</evidence>
<organism evidence="2 3">
    <name type="scientific">Enhygromyxa salina</name>
    <dbReference type="NCBI Taxonomy" id="215803"/>
    <lineage>
        <taxon>Bacteria</taxon>
        <taxon>Pseudomonadati</taxon>
        <taxon>Myxococcota</taxon>
        <taxon>Polyangia</taxon>
        <taxon>Nannocystales</taxon>
        <taxon>Nannocystaceae</taxon>
        <taxon>Enhygromyxa</taxon>
    </lineage>
</organism>
<protein>
    <submittedName>
        <fullName evidence="2">Uncharacterized protein</fullName>
    </submittedName>
</protein>
<comment type="caution">
    <text evidence="2">The sequence shown here is derived from an EMBL/GenBank/DDBJ whole genome shotgun (WGS) entry which is preliminary data.</text>
</comment>
<accession>A0A0C1ZB28</accession>
<dbReference type="EMBL" id="JMCC02000064">
    <property type="protein sequence ID" value="KIG14864.1"/>
    <property type="molecule type" value="Genomic_DNA"/>
</dbReference>
<reference evidence="2 3" key="1">
    <citation type="submission" date="2014-12" db="EMBL/GenBank/DDBJ databases">
        <title>Genome assembly of Enhygromyxa salina DSM 15201.</title>
        <authorList>
            <person name="Sharma G."/>
            <person name="Subramanian S."/>
        </authorList>
    </citation>
    <scope>NUCLEOTIDE SEQUENCE [LARGE SCALE GENOMIC DNA]</scope>
    <source>
        <strain evidence="2 3">DSM 15201</strain>
    </source>
</reference>
<name>A0A0C1ZB28_9BACT</name>
<feature type="region of interest" description="Disordered" evidence="1">
    <location>
        <begin position="258"/>
        <end position="277"/>
    </location>
</feature>
<dbReference type="RefSeq" id="WP_052552766.1">
    <property type="nucleotide sequence ID" value="NZ_JMCC02000064.1"/>
</dbReference>
<evidence type="ECO:0000313" key="3">
    <source>
        <dbReference type="Proteomes" id="UP000031599"/>
    </source>
</evidence>
<sequence>MLNVALDRARYFFVPRTTGRRQLALARLLHKRKPKHASPDLEQSAKVMGSAIKTITQAYVDRHIETSGSSPAEEAELDRVVDLLWVALYERLGHWEVFERDGVRRLAANQQPDGFDYASAADEAKLARVVRERLLGTSGVEFTRLSYLEQGEYMLTLWSVIEQGEYGEALSNWIGPDFYEALRDSQSHYEAMIEKRSARERGSSVNLRELGLDLQRTIQNYLIALLAMIRDDDPENIAMIRAALRPIDAVREQLERERVKGRAGQVEPQPEQAPDASELIDLDELIAEEAAVSAEIGIAPEAGE</sequence>
<dbReference type="AlphaFoldDB" id="A0A0C1ZB28"/>
<dbReference type="Proteomes" id="UP000031599">
    <property type="component" value="Unassembled WGS sequence"/>
</dbReference>
<evidence type="ECO:0000256" key="1">
    <source>
        <dbReference type="SAM" id="MobiDB-lite"/>
    </source>
</evidence>
<proteinExistence type="predicted"/>